<evidence type="ECO:0000313" key="3">
    <source>
        <dbReference type="Proteomes" id="UP001592529"/>
    </source>
</evidence>
<sequence>MARRTPPPGMIHIEDSEAGPGIASRLGVKPGTVRRWRTAGRGPRTWVQNGRVTSTPEDVAEYLNAVRSSSLRAA</sequence>
<dbReference type="Proteomes" id="UP001592529">
    <property type="component" value="Unassembled WGS sequence"/>
</dbReference>
<reference evidence="2 3" key="1">
    <citation type="submission" date="2024-09" db="EMBL/GenBank/DDBJ databases">
        <authorList>
            <person name="Lee S.D."/>
        </authorList>
    </citation>
    <scope>NUCLEOTIDE SEQUENCE [LARGE SCALE GENOMIC DNA]</scope>
    <source>
        <strain evidence="2 3">N1-12</strain>
    </source>
</reference>
<name>A0ABV6WEG4_9ACTN</name>
<feature type="region of interest" description="Disordered" evidence="1">
    <location>
        <begin position="1"/>
        <end position="27"/>
    </location>
</feature>
<evidence type="ECO:0008006" key="4">
    <source>
        <dbReference type="Google" id="ProtNLM"/>
    </source>
</evidence>
<dbReference type="EMBL" id="JBHFAA010000005">
    <property type="protein sequence ID" value="MFC1424385.1"/>
    <property type="molecule type" value="Genomic_DNA"/>
</dbReference>
<dbReference type="RefSeq" id="WP_380527506.1">
    <property type="nucleotide sequence ID" value="NZ_JBHFAA010000005.1"/>
</dbReference>
<keyword evidence="3" id="KW-1185">Reference proteome</keyword>
<gene>
    <name evidence="2" type="ORF">ACEZCY_14440</name>
</gene>
<proteinExistence type="predicted"/>
<organism evidence="2 3">
    <name type="scientific">Streptacidiphilus alkalitolerans</name>
    <dbReference type="NCBI Taxonomy" id="3342712"/>
    <lineage>
        <taxon>Bacteria</taxon>
        <taxon>Bacillati</taxon>
        <taxon>Actinomycetota</taxon>
        <taxon>Actinomycetes</taxon>
        <taxon>Kitasatosporales</taxon>
        <taxon>Streptomycetaceae</taxon>
        <taxon>Streptacidiphilus</taxon>
    </lineage>
</organism>
<comment type="caution">
    <text evidence="2">The sequence shown here is derived from an EMBL/GenBank/DDBJ whole genome shotgun (WGS) entry which is preliminary data.</text>
</comment>
<evidence type="ECO:0000313" key="2">
    <source>
        <dbReference type="EMBL" id="MFC1424385.1"/>
    </source>
</evidence>
<evidence type="ECO:0000256" key="1">
    <source>
        <dbReference type="SAM" id="MobiDB-lite"/>
    </source>
</evidence>
<accession>A0ABV6WEG4</accession>
<protein>
    <recommendedName>
        <fullName evidence="4">Helix-turn-helix domain-containing protein</fullName>
    </recommendedName>
</protein>